<gene>
    <name evidence="5" type="ORF">N4T56_20815</name>
</gene>
<evidence type="ECO:0000256" key="4">
    <source>
        <dbReference type="SAM" id="Coils"/>
    </source>
</evidence>
<evidence type="ECO:0000256" key="3">
    <source>
        <dbReference type="PROSITE-ProRule" id="PRU00023"/>
    </source>
</evidence>
<accession>A0ABT2P705</accession>
<dbReference type="InterPro" id="IPR036770">
    <property type="entry name" value="Ankyrin_rpt-contain_sf"/>
</dbReference>
<evidence type="ECO:0000313" key="5">
    <source>
        <dbReference type="EMBL" id="MCT8988440.1"/>
    </source>
</evidence>
<dbReference type="Gene3D" id="1.25.40.20">
    <property type="entry name" value="Ankyrin repeat-containing domain"/>
    <property type="match status" value="3"/>
</dbReference>
<dbReference type="PRINTS" id="PR01415">
    <property type="entry name" value="ANKYRIN"/>
</dbReference>
<reference evidence="5" key="1">
    <citation type="submission" date="2022-09" db="EMBL/GenBank/DDBJ databases">
        <title>Shewanella sp. KJ10-1 sp.nov, isolated from marine algae.</title>
        <authorList>
            <person name="Butt M."/>
            <person name="Lee J.K."/>
            <person name="Kim J.M."/>
            <person name="Choi D.G."/>
        </authorList>
    </citation>
    <scope>NUCLEOTIDE SEQUENCE</scope>
    <source>
        <strain evidence="5">KJ10-1</strain>
    </source>
</reference>
<feature type="repeat" description="ANK" evidence="3">
    <location>
        <begin position="144"/>
        <end position="176"/>
    </location>
</feature>
<name>A0ABT2P705_9GAMM</name>
<feature type="repeat" description="ANK" evidence="3">
    <location>
        <begin position="45"/>
        <end position="77"/>
    </location>
</feature>
<dbReference type="Proteomes" id="UP001431192">
    <property type="component" value="Unassembled WGS sequence"/>
</dbReference>
<organism evidence="5 6">
    <name type="scientific">Shewanella phaeophyticola</name>
    <dbReference type="NCBI Taxonomy" id="2978345"/>
    <lineage>
        <taxon>Bacteria</taxon>
        <taxon>Pseudomonadati</taxon>
        <taxon>Pseudomonadota</taxon>
        <taxon>Gammaproteobacteria</taxon>
        <taxon>Alteromonadales</taxon>
        <taxon>Shewanellaceae</taxon>
        <taxon>Shewanella</taxon>
    </lineage>
</organism>
<feature type="repeat" description="ANK" evidence="3">
    <location>
        <begin position="220"/>
        <end position="252"/>
    </location>
</feature>
<keyword evidence="6" id="KW-1185">Reference proteome</keyword>
<keyword evidence="4" id="KW-0175">Coiled coil</keyword>
<keyword evidence="1" id="KW-0677">Repeat</keyword>
<evidence type="ECO:0000313" key="6">
    <source>
        <dbReference type="Proteomes" id="UP001431192"/>
    </source>
</evidence>
<feature type="repeat" description="ANK" evidence="3">
    <location>
        <begin position="12"/>
        <end position="44"/>
    </location>
</feature>
<dbReference type="PROSITE" id="PS50297">
    <property type="entry name" value="ANK_REP_REGION"/>
    <property type="match status" value="9"/>
</dbReference>
<dbReference type="SUPFAM" id="SSF48403">
    <property type="entry name" value="Ankyrin repeat"/>
    <property type="match status" value="2"/>
</dbReference>
<feature type="coiled-coil region" evidence="4">
    <location>
        <begin position="487"/>
        <end position="521"/>
    </location>
</feature>
<sequence length="711" mass="78949">MRYDPYSPSELNGTPPLNAAIVKTDYEQMEELVKNGVNINQTDPLGNTALLTAVSNNDTRVVKYLLQNGAQANVQNKQDLTPLHYSVRHNNLELSSLLISSGTNIETVNVDGVTALFSAIMLGYDEIVNLLLVSGADVNQPMPNLTSPITYAIARNNPDLVEMLISYGADVNSKGSNDITPLHSATLETQDTTKKTITNQIMIIRSLIEAGANVNAVNTAEHTPLFQSANFGNFEAVKLLVESGADISKGKSLLPLHAAAENGHVNIVKYLISSGADINTTTKNGHTPLAYAVYYNQLEMVDLLVSLNCDVNTGSPLTIAIKQGHHEVAERLLKSKVALDNIIDDQGNTPLLIAFTHNDIKAAILLVKAGANVNHVNDKGEYPLSFVYPKNGRPLNENEKKIEALLFAHGVNANYKNQTGKTAFEQYSASVQAYMITENKKREAQIKAEYDRQVWEQEERLTQKQKALEQRAYDIQNPKKSSFEIFATTLNSELKKGLKEVSQAKEEMLAQQRQLNADQQAYSEQVRANKEKVRRDNAQFASDRAQRIKENEALAASQMIALQQRQKEIASKNYSINQTETSSHDVVVTPNQAIENDTRTKYVAFTIEVNSDWGSDEPTKQKLRQRLNDFIAPNRLKSHCAKLFDRTSSRLMQIQNVTYEKTAANRYHGKAKALGYCEIKSYSESYQTIDWCSTSGFNFSSVYGCALTTPI</sequence>
<dbReference type="RefSeq" id="WP_261734531.1">
    <property type="nucleotide sequence ID" value="NZ_JAODOQ010000001.1"/>
</dbReference>
<evidence type="ECO:0000256" key="2">
    <source>
        <dbReference type="ARBA" id="ARBA00023043"/>
    </source>
</evidence>
<dbReference type="Pfam" id="PF12796">
    <property type="entry name" value="Ank_2"/>
    <property type="match status" value="3"/>
</dbReference>
<comment type="caution">
    <text evidence="5">The sequence shown here is derived from an EMBL/GenBank/DDBJ whole genome shotgun (WGS) entry which is preliminary data.</text>
</comment>
<dbReference type="SMART" id="SM00248">
    <property type="entry name" value="ANK"/>
    <property type="match status" value="11"/>
</dbReference>
<protein>
    <submittedName>
        <fullName evidence="5">Ankyrin repeat domain-containing protein</fullName>
    </submittedName>
</protein>
<proteinExistence type="predicted"/>
<dbReference type="InterPro" id="IPR002110">
    <property type="entry name" value="Ankyrin_rpt"/>
</dbReference>
<dbReference type="PANTHER" id="PTHR24173:SF74">
    <property type="entry name" value="ANKYRIN REPEAT DOMAIN-CONTAINING PROTEIN 16"/>
    <property type="match status" value="1"/>
</dbReference>
<feature type="repeat" description="ANK" evidence="3">
    <location>
        <begin position="346"/>
        <end position="378"/>
    </location>
</feature>
<feature type="repeat" description="ANK" evidence="3">
    <location>
        <begin position="284"/>
        <end position="316"/>
    </location>
</feature>
<evidence type="ECO:0000256" key="1">
    <source>
        <dbReference type="ARBA" id="ARBA00022737"/>
    </source>
</evidence>
<keyword evidence="2 3" id="KW-0040">ANK repeat</keyword>
<dbReference type="EMBL" id="JAODOQ010000001">
    <property type="protein sequence ID" value="MCT8988440.1"/>
    <property type="molecule type" value="Genomic_DNA"/>
</dbReference>
<dbReference type="PROSITE" id="PS50088">
    <property type="entry name" value="ANK_REPEAT"/>
    <property type="match status" value="10"/>
</dbReference>
<feature type="repeat" description="ANK" evidence="3">
    <location>
        <begin position="251"/>
        <end position="283"/>
    </location>
</feature>
<feature type="repeat" description="ANK" evidence="3">
    <location>
        <begin position="78"/>
        <end position="110"/>
    </location>
</feature>
<dbReference type="Pfam" id="PF13637">
    <property type="entry name" value="Ank_4"/>
    <property type="match status" value="1"/>
</dbReference>
<dbReference type="PANTHER" id="PTHR24173">
    <property type="entry name" value="ANKYRIN REPEAT CONTAINING"/>
    <property type="match status" value="1"/>
</dbReference>
<feature type="repeat" description="ANK" evidence="3">
    <location>
        <begin position="177"/>
        <end position="219"/>
    </location>
</feature>
<feature type="repeat" description="ANK" evidence="3">
    <location>
        <begin position="111"/>
        <end position="139"/>
    </location>
</feature>